<organism evidence="1 2">
    <name type="scientific">Flemingia macrophylla</name>
    <dbReference type="NCBI Taxonomy" id="520843"/>
    <lineage>
        <taxon>Eukaryota</taxon>
        <taxon>Viridiplantae</taxon>
        <taxon>Streptophyta</taxon>
        <taxon>Embryophyta</taxon>
        <taxon>Tracheophyta</taxon>
        <taxon>Spermatophyta</taxon>
        <taxon>Magnoliopsida</taxon>
        <taxon>eudicotyledons</taxon>
        <taxon>Gunneridae</taxon>
        <taxon>Pentapetalae</taxon>
        <taxon>rosids</taxon>
        <taxon>fabids</taxon>
        <taxon>Fabales</taxon>
        <taxon>Fabaceae</taxon>
        <taxon>Papilionoideae</taxon>
        <taxon>50 kb inversion clade</taxon>
        <taxon>NPAAA clade</taxon>
        <taxon>indigoferoid/millettioid clade</taxon>
        <taxon>Phaseoleae</taxon>
        <taxon>Flemingia</taxon>
    </lineage>
</organism>
<dbReference type="Proteomes" id="UP001603857">
    <property type="component" value="Unassembled WGS sequence"/>
</dbReference>
<accession>A0ABD1LXU4</accession>
<evidence type="ECO:0000313" key="2">
    <source>
        <dbReference type="Proteomes" id="UP001603857"/>
    </source>
</evidence>
<dbReference type="AlphaFoldDB" id="A0ABD1LXU4"/>
<reference evidence="1 2" key="1">
    <citation type="submission" date="2024-08" db="EMBL/GenBank/DDBJ databases">
        <title>Insights into the chromosomal genome structure of Flemingia macrophylla.</title>
        <authorList>
            <person name="Ding Y."/>
            <person name="Zhao Y."/>
            <person name="Bi W."/>
            <person name="Wu M."/>
            <person name="Zhao G."/>
            <person name="Gong Y."/>
            <person name="Li W."/>
            <person name="Zhang P."/>
        </authorList>
    </citation>
    <scope>NUCLEOTIDE SEQUENCE [LARGE SCALE GENOMIC DNA]</scope>
    <source>
        <strain evidence="1">DYQJB</strain>
        <tissue evidence="1">Leaf</tissue>
    </source>
</reference>
<name>A0ABD1LXU4_9FABA</name>
<gene>
    <name evidence="1" type="ORF">Fmac_021733</name>
</gene>
<dbReference type="EMBL" id="JBGMDY010000007">
    <property type="protein sequence ID" value="KAL2328306.1"/>
    <property type="molecule type" value="Genomic_DNA"/>
</dbReference>
<proteinExistence type="predicted"/>
<keyword evidence="2" id="KW-1185">Reference proteome</keyword>
<evidence type="ECO:0000313" key="1">
    <source>
        <dbReference type="EMBL" id="KAL2328306.1"/>
    </source>
</evidence>
<comment type="caution">
    <text evidence="1">The sequence shown here is derived from an EMBL/GenBank/DDBJ whole genome shotgun (WGS) entry which is preliminary data.</text>
</comment>
<sequence length="80" mass="8881">MELNILSLPRVQFNLNPSQRKFVLQRHLFLPSLVVLQVEFGESLQSNKEEKIGSKGGPRFNSISIPCSLGALELKMLGSA</sequence>
<protein>
    <submittedName>
        <fullName evidence="1">Uncharacterized protein</fullName>
    </submittedName>
</protein>